<dbReference type="RefSeq" id="WP_036088172.1">
    <property type="nucleotide sequence ID" value="NZ_CBCSHQ010000011.1"/>
</dbReference>
<name>A0A099W1Y2_9LIST</name>
<dbReference type="PANTHER" id="PTHR30126">
    <property type="entry name" value="HTH-TYPE TRANSCRIPTIONAL REGULATOR"/>
    <property type="match status" value="1"/>
</dbReference>
<dbReference type="InterPro" id="IPR005119">
    <property type="entry name" value="LysR_subst-bd"/>
</dbReference>
<dbReference type="Gene3D" id="3.40.190.290">
    <property type="match status" value="1"/>
</dbReference>
<dbReference type="eggNOG" id="COG0583">
    <property type="taxonomic scope" value="Bacteria"/>
</dbReference>
<dbReference type="Pfam" id="PF00126">
    <property type="entry name" value="HTH_1"/>
    <property type="match status" value="1"/>
</dbReference>
<dbReference type="GeneID" id="58718812"/>
<evidence type="ECO:0000313" key="6">
    <source>
        <dbReference type="Proteomes" id="UP000029844"/>
    </source>
</evidence>
<dbReference type="OrthoDB" id="9785745at2"/>
<reference evidence="5 6" key="1">
    <citation type="submission" date="2014-05" db="EMBL/GenBank/DDBJ databases">
        <title>Novel Listeriaceae from food processing environments.</title>
        <authorList>
            <person name="den Bakker H.C."/>
        </authorList>
    </citation>
    <scope>NUCLEOTIDE SEQUENCE [LARGE SCALE GENOMIC DNA]</scope>
    <source>
        <strain evidence="5 6">FSL A5-0281</strain>
    </source>
</reference>
<organism evidence="5 6">
    <name type="scientific">Listeria booriae</name>
    <dbReference type="NCBI Taxonomy" id="1552123"/>
    <lineage>
        <taxon>Bacteria</taxon>
        <taxon>Bacillati</taxon>
        <taxon>Bacillota</taxon>
        <taxon>Bacilli</taxon>
        <taxon>Bacillales</taxon>
        <taxon>Listeriaceae</taxon>
        <taxon>Listeria</taxon>
    </lineage>
</organism>
<dbReference type="PANTHER" id="PTHR30126:SF40">
    <property type="entry name" value="HTH-TYPE TRANSCRIPTIONAL REGULATOR GLTR"/>
    <property type="match status" value="1"/>
</dbReference>
<keyword evidence="4" id="KW-0804">Transcription</keyword>
<dbReference type="InterPro" id="IPR036388">
    <property type="entry name" value="WH-like_DNA-bd_sf"/>
</dbReference>
<evidence type="ECO:0000256" key="1">
    <source>
        <dbReference type="ARBA" id="ARBA00009437"/>
    </source>
</evidence>
<dbReference type="AlphaFoldDB" id="A0A099W1Y2"/>
<dbReference type="GO" id="GO:0000976">
    <property type="term" value="F:transcription cis-regulatory region binding"/>
    <property type="evidence" value="ECO:0007669"/>
    <property type="project" value="TreeGrafter"/>
</dbReference>
<comment type="similarity">
    <text evidence="1">Belongs to the LysR transcriptional regulatory family.</text>
</comment>
<dbReference type="EMBL" id="JNFA01000030">
    <property type="protein sequence ID" value="KGL38035.1"/>
    <property type="molecule type" value="Genomic_DNA"/>
</dbReference>
<keyword evidence="6" id="KW-1185">Reference proteome</keyword>
<evidence type="ECO:0000256" key="2">
    <source>
        <dbReference type="ARBA" id="ARBA00023015"/>
    </source>
</evidence>
<dbReference type="SUPFAM" id="SSF53850">
    <property type="entry name" value="Periplasmic binding protein-like II"/>
    <property type="match status" value="1"/>
</dbReference>
<evidence type="ECO:0000313" key="5">
    <source>
        <dbReference type="EMBL" id="KGL38035.1"/>
    </source>
</evidence>
<dbReference type="STRING" id="1552123.EP57_15885"/>
<dbReference type="PRINTS" id="PR00039">
    <property type="entry name" value="HTHLYSR"/>
</dbReference>
<protein>
    <submittedName>
        <fullName evidence="5">Transcriptional regulator</fullName>
    </submittedName>
</protein>
<dbReference type="PROSITE" id="PS50931">
    <property type="entry name" value="HTH_LYSR"/>
    <property type="match status" value="1"/>
</dbReference>
<dbReference type="InterPro" id="IPR036390">
    <property type="entry name" value="WH_DNA-bd_sf"/>
</dbReference>
<evidence type="ECO:0000256" key="4">
    <source>
        <dbReference type="ARBA" id="ARBA00023163"/>
    </source>
</evidence>
<dbReference type="GO" id="GO:0003700">
    <property type="term" value="F:DNA-binding transcription factor activity"/>
    <property type="evidence" value="ECO:0007669"/>
    <property type="project" value="InterPro"/>
</dbReference>
<comment type="caution">
    <text evidence="5">The sequence shown here is derived from an EMBL/GenBank/DDBJ whole genome shotgun (WGS) entry which is preliminary data.</text>
</comment>
<evidence type="ECO:0000256" key="3">
    <source>
        <dbReference type="ARBA" id="ARBA00023125"/>
    </source>
</evidence>
<dbReference type="Proteomes" id="UP000029844">
    <property type="component" value="Unassembled WGS sequence"/>
</dbReference>
<dbReference type="Pfam" id="PF03466">
    <property type="entry name" value="LysR_substrate"/>
    <property type="match status" value="1"/>
</dbReference>
<sequence length="299" mass="33902">MDLKELITFRTIVEEGTFSKAAEKLHYSQSTVTNQIQRLEKELGIVLFKRGWNSELTESGRIYANEVNMLINHWNLVLEKAADLKEEEIGMLRIGVIESLSDLVLANTMKRFNARKPHVSCHITVGNTDMLSRLLLDEEALDFAISGEPEDLAGLHHEHLYSESIQFIVNQEHELARKTDWGIKDLISYTLVTGGPNCLYRLQLEREFAKREMTPFFHSISQISAIPAIISETDFVGVVLSSTAIPDGVVRISIPLENQLLSIGVLRRRNRDFLSGVKQLFLDCLKEELGVIKQEQGLK</sequence>
<gene>
    <name evidence="5" type="ORF">EP57_15885</name>
</gene>
<accession>A0A099W1Y2</accession>
<dbReference type="Gene3D" id="1.10.10.10">
    <property type="entry name" value="Winged helix-like DNA-binding domain superfamily/Winged helix DNA-binding domain"/>
    <property type="match status" value="1"/>
</dbReference>
<dbReference type="CDD" id="cd05466">
    <property type="entry name" value="PBP2_LTTR_substrate"/>
    <property type="match status" value="1"/>
</dbReference>
<dbReference type="SUPFAM" id="SSF46785">
    <property type="entry name" value="Winged helix' DNA-binding domain"/>
    <property type="match status" value="1"/>
</dbReference>
<proteinExistence type="inferred from homology"/>
<dbReference type="InterPro" id="IPR000847">
    <property type="entry name" value="LysR_HTH_N"/>
</dbReference>
<keyword evidence="3" id="KW-0238">DNA-binding</keyword>
<keyword evidence="2" id="KW-0805">Transcription regulation</keyword>